<dbReference type="PANTHER" id="PTHR11012">
    <property type="entry name" value="PROTEIN KINASE-LIKE DOMAIN-CONTAINING"/>
    <property type="match status" value="1"/>
</dbReference>
<dbReference type="InterPro" id="IPR015897">
    <property type="entry name" value="CHK_kinase-like"/>
</dbReference>
<dbReference type="SUPFAM" id="SSF56112">
    <property type="entry name" value="Protein kinase-like (PK-like)"/>
    <property type="match status" value="2"/>
</dbReference>
<protein>
    <recommendedName>
        <fullName evidence="1">CHK kinase-like domain-containing protein</fullName>
    </recommendedName>
</protein>
<dbReference type="PANTHER" id="PTHR11012:SF30">
    <property type="entry name" value="PROTEIN KINASE-LIKE DOMAIN-CONTAINING"/>
    <property type="match status" value="1"/>
</dbReference>
<accession>C3ZLB1</accession>
<name>C3ZLB1_BRAFL</name>
<dbReference type="AlphaFoldDB" id="C3ZLB1"/>
<dbReference type="InterPro" id="IPR004119">
    <property type="entry name" value="EcKL"/>
</dbReference>
<gene>
    <name evidence="2" type="ORF">BRAFLDRAFT_78197</name>
</gene>
<feature type="domain" description="CHK kinase-like" evidence="1">
    <location>
        <begin position="5"/>
        <end position="190"/>
    </location>
</feature>
<dbReference type="SMART" id="SM00587">
    <property type="entry name" value="CHK"/>
    <property type="match status" value="1"/>
</dbReference>
<evidence type="ECO:0000313" key="2">
    <source>
        <dbReference type="EMBL" id="EEN46793.1"/>
    </source>
</evidence>
<dbReference type="EMBL" id="GG666640">
    <property type="protein sequence ID" value="EEN46793.1"/>
    <property type="molecule type" value="Genomic_DNA"/>
</dbReference>
<dbReference type="eggNOG" id="ENOG502SGND">
    <property type="taxonomic scope" value="Eukaryota"/>
</dbReference>
<proteinExistence type="predicted"/>
<dbReference type="Gene3D" id="3.90.1200.10">
    <property type="match status" value="1"/>
</dbReference>
<dbReference type="InParanoid" id="C3ZLB1"/>
<dbReference type="InterPro" id="IPR011009">
    <property type="entry name" value="Kinase-like_dom_sf"/>
</dbReference>
<reference evidence="2" key="1">
    <citation type="journal article" date="2008" name="Nature">
        <title>The amphioxus genome and the evolution of the chordate karyotype.</title>
        <authorList>
            <consortium name="US DOE Joint Genome Institute (JGI-PGF)"/>
            <person name="Putnam N.H."/>
            <person name="Butts T."/>
            <person name="Ferrier D.E.K."/>
            <person name="Furlong R.F."/>
            <person name="Hellsten U."/>
            <person name="Kawashima T."/>
            <person name="Robinson-Rechavi M."/>
            <person name="Shoguchi E."/>
            <person name="Terry A."/>
            <person name="Yu J.-K."/>
            <person name="Benito-Gutierrez E.L."/>
            <person name="Dubchak I."/>
            <person name="Garcia-Fernandez J."/>
            <person name="Gibson-Brown J.J."/>
            <person name="Grigoriev I.V."/>
            <person name="Horton A.C."/>
            <person name="de Jong P.J."/>
            <person name="Jurka J."/>
            <person name="Kapitonov V.V."/>
            <person name="Kohara Y."/>
            <person name="Kuroki Y."/>
            <person name="Lindquist E."/>
            <person name="Lucas S."/>
            <person name="Osoegawa K."/>
            <person name="Pennacchio L.A."/>
            <person name="Salamov A.A."/>
            <person name="Satou Y."/>
            <person name="Sauka-Spengler T."/>
            <person name="Schmutz J."/>
            <person name="Shin-I T."/>
            <person name="Toyoda A."/>
            <person name="Bronner-Fraser M."/>
            <person name="Fujiyama A."/>
            <person name="Holland L.Z."/>
            <person name="Holland P.W.H."/>
            <person name="Satoh N."/>
            <person name="Rokhsar D.S."/>
        </authorList>
    </citation>
    <scope>NUCLEOTIDE SEQUENCE [LARGE SCALE GENOMIC DNA]</scope>
    <source>
        <strain evidence="2">S238N-H82</strain>
        <tissue evidence="2">Testes</tissue>
    </source>
</reference>
<organism>
    <name type="scientific">Branchiostoma floridae</name>
    <name type="common">Florida lancelet</name>
    <name type="synonym">Amphioxus</name>
    <dbReference type="NCBI Taxonomy" id="7739"/>
    <lineage>
        <taxon>Eukaryota</taxon>
        <taxon>Metazoa</taxon>
        <taxon>Chordata</taxon>
        <taxon>Cephalochordata</taxon>
        <taxon>Leptocardii</taxon>
        <taxon>Amphioxiformes</taxon>
        <taxon>Branchiostomatidae</taxon>
        <taxon>Branchiostoma</taxon>
    </lineage>
</organism>
<sequence length="539" mass="60696">MLSVRVMENLKSRGFSIKPKGQPLSREEMMLAAGALAQLHGLSHRLELRSGKPLDETYDWIVSLSDVRAVADVITNKYQTNLKDFAAAFPDQADLVARLEKLRAPILTSEDPRIKVLCHSECWINNIMFKHAGDVPIDARLVDWQSPSYLPPSSDLAFLFVCNTGWDVFHNHRDAILAHYHHILQETLGPKESLGLQSYTLDQLKADFKADCRYGVFQRFLHLPVLPPDTDLKTPYLCKYFLIVREILLQKMASTAEIAIPQSTEDIAPSWVQQVLQKDLPGVTITDVSVKGNISEGEGFISDIIAFDAVGTRNGTSQRYSLVAKLTNFARPWSVMKQWSKDFQIRAETTEVKFYSKAVPELLSVAVQSAEQKSGDEDDENRPHAESLFLPKCYFAATDPSSMLSVRVMENLKAQGFSIKPKGQPLSREETMLTAGALAQLHGLSHRLELRSGVPLPEKYDWIMTHSDVSDVVDAVTYQYQTNLKVFAAAFPDQADLVARLEKLRPPLIGPEDPRVRVLCHSDCWINNIMLKRHRKKLS</sequence>
<evidence type="ECO:0000259" key="1">
    <source>
        <dbReference type="SMART" id="SM00587"/>
    </source>
</evidence>
<dbReference type="Pfam" id="PF02958">
    <property type="entry name" value="EcKL"/>
    <property type="match status" value="2"/>
</dbReference>